<dbReference type="AlphaFoldDB" id="A0A371JTT3"/>
<comment type="caution">
    <text evidence="2">The sequence shown here is derived from an EMBL/GenBank/DDBJ whole genome shotgun (WGS) entry which is preliminary data.</text>
</comment>
<reference evidence="2 3" key="1">
    <citation type="submission" date="2018-08" db="EMBL/GenBank/DDBJ databases">
        <title>Muricauda nanhaiensis sp. nov., isolated from seawater of the South China Sea.</title>
        <authorList>
            <person name="Dang Y."/>
        </authorList>
    </citation>
    <scope>NUCLEOTIDE SEQUENCE [LARGE SCALE GENOMIC DNA]</scope>
    <source>
        <strain evidence="2 3">SM1704</strain>
    </source>
</reference>
<dbReference type="Proteomes" id="UP000261828">
    <property type="component" value="Unassembled WGS sequence"/>
</dbReference>
<protein>
    <submittedName>
        <fullName evidence="2">YHYH protein</fullName>
    </submittedName>
</protein>
<evidence type="ECO:0000259" key="1">
    <source>
        <dbReference type="Pfam" id="PF14240"/>
    </source>
</evidence>
<feature type="domain" description="YHYH" evidence="1">
    <location>
        <begin position="129"/>
        <end position="326"/>
    </location>
</feature>
<accession>A0A371JTT3</accession>
<sequence>MIKPFGKTKVIDSNLKTTTMNLLKPLPFLFAIITLSCSSDDGTLTSDDLDIENNVEDIDCSNISSVFSINLNPEGCAVDIQTQLGTVSQYSETILGDIRTISINGVANHLVGEFPNGGNPNTISEGSETYTMTTDPQLATNITSGQGHTFGVLFSGVAVDPYTAEFFVGSTGTMNMEWNITALQSTTALGLDCNNAHVQPTGRYHYHGTPSNYLDGLSANGTEMVKVGYAGDGFPIYYKYGYADDGSTITAMESGYQLKTEARGGDGISAPNGCPDGYYFQDYEYVEGISELDECNGRFGKTPESDNEYYYVITDNFPSSPLCFSGTPNQSFRIGG</sequence>
<proteinExistence type="predicted"/>
<dbReference type="EMBL" id="QTJX01000001">
    <property type="protein sequence ID" value="RDY61221.1"/>
    <property type="molecule type" value="Genomic_DNA"/>
</dbReference>
<dbReference type="Pfam" id="PF14240">
    <property type="entry name" value="YHYH"/>
    <property type="match status" value="1"/>
</dbReference>
<evidence type="ECO:0000313" key="2">
    <source>
        <dbReference type="EMBL" id="RDY61221.1"/>
    </source>
</evidence>
<keyword evidence="3" id="KW-1185">Reference proteome</keyword>
<evidence type="ECO:0000313" key="3">
    <source>
        <dbReference type="Proteomes" id="UP000261828"/>
    </source>
</evidence>
<gene>
    <name evidence="2" type="ORF">DX873_03365</name>
</gene>
<dbReference type="InterPro" id="IPR025924">
    <property type="entry name" value="YHYH_dom"/>
</dbReference>
<name>A0A371JTT3_9FLAO</name>
<organism evidence="2 3">
    <name type="scientific">Flagellimonas nanhaiensis</name>
    <dbReference type="NCBI Taxonomy" id="2292706"/>
    <lineage>
        <taxon>Bacteria</taxon>
        <taxon>Pseudomonadati</taxon>
        <taxon>Bacteroidota</taxon>
        <taxon>Flavobacteriia</taxon>
        <taxon>Flavobacteriales</taxon>
        <taxon>Flavobacteriaceae</taxon>
        <taxon>Flagellimonas</taxon>
    </lineage>
</organism>